<dbReference type="EC" id="3.1.3.3" evidence="4"/>
<dbReference type="CDD" id="cd07500">
    <property type="entry name" value="HAD_PSP"/>
    <property type="match status" value="1"/>
</dbReference>
<evidence type="ECO:0000313" key="16">
    <source>
        <dbReference type="Proteomes" id="UP000536604"/>
    </source>
</evidence>
<dbReference type="Gene3D" id="3.30.70.260">
    <property type="match status" value="2"/>
</dbReference>
<evidence type="ECO:0000256" key="13">
    <source>
        <dbReference type="PIRSR" id="PIRSR604469-1"/>
    </source>
</evidence>
<feature type="domain" description="ACT" evidence="14">
    <location>
        <begin position="8"/>
        <end position="89"/>
    </location>
</feature>
<keyword evidence="6" id="KW-0479">Metal-binding</keyword>
<dbReference type="UniPathway" id="UPA00135">
    <property type="reaction ID" value="UER00198"/>
</dbReference>
<evidence type="ECO:0000256" key="1">
    <source>
        <dbReference type="ARBA" id="ARBA00001946"/>
    </source>
</evidence>
<comment type="similarity">
    <text evidence="3">Belongs to the HAD-like hydrolase superfamily. SerB family.</text>
</comment>
<sequence length="424" mass="45152">MNDETTLLVTVTGRDRPGISARLLSTLSVFPVTIVDLEQVVLAGRLVLGAVLDVDERVAPGVSRRRVFEEVRSALGKTAIDLDMEVDYDSGDGRDRVSESSASERLHVTVLADPLRPGAFAAITSCVARAGANIDRIDRLSSYPVTSVEMEISGAAGNPAQLAQLRAELAMEASTQGVDVAVQPSGLHRRAKHLIVMDVDSTLIQGEVIELLAAHAGCEEEVARVTEEAMRGEIDFEESLRKRVSLLRGLDASAIEKVCQEIRLTPGARTLIRTLKRLGYECGIVSGGFTQITDVLVEKLGLDYAAANTLEVVDGRLTGGLVGPVIDRKGKATTLERFAAEAGVPLEQTVAVGDGANDLDMLQTAGLGVAFNAKPVVRQQADTSVNVPYLDTIAFILGITREEIEAADLHAHAEPASMGVTELL</sequence>
<feature type="active site" description="Proton donor" evidence="13">
    <location>
        <position position="200"/>
    </location>
</feature>
<gene>
    <name evidence="15" type="ORF">FHS13_000468</name>
</gene>
<comment type="cofactor">
    <cofactor evidence="1">
        <name>Mg(2+)</name>
        <dbReference type="ChEBI" id="CHEBI:18420"/>
    </cofactor>
</comment>
<comment type="caution">
    <text evidence="15">The sequence shown here is derived from an EMBL/GenBank/DDBJ whole genome shotgun (WGS) entry which is preliminary data.</text>
</comment>
<dbReference type="InterPro" id="IPR045865">
    <property type="entry name" value="ACT-like_dom_sf"/>
</dbReference>
<dbReference type="InterPro" id="IPR049148">
    <property type="entry name" value="PSP_ACT"/>
</dbReference>
<keyword evidence="16" id="KW-1185">Reference proteome</keyword>
<evidence type="ECO:0000313" key="15">
    <source>
        <dbReference type="EMBL" id="MBB6118540.1"/>
    </source>
</evidence>
<evidence type="ECO:0000256" key="9">
    <source>
        <dbReference type="ARBA" id="ARBA00023299"/>
    </source>
</evidence>
<name>A0A841IK78_9ACTN</name>
<dbReference type="Pfam" id="PF13740">
    <property type="entry name" value="ACT_6"/>
    <property type="match status" value="1"/>
</dbReference>
<evidence type="ECO:0000256" key="7">
    <source>
        <dbReference type="ARBA" id="ARBA00022801"/>
    </source>
</evidence>
<comment type="catalytic activity">
    <reaction evidence="12">
        <text>O-phospho-D-serine + H2O = D-serine + phosphate</text>
        <dbReference type="Rhea" id="RHEA:24873"/>
        <dbReference type="ChEBI" id="CHEBI:15377"/>
        <dbReference type="ChEBI" id="CHEBI:35247"/>
        <dbReference type="ChEBI" id="CHEBI:43474"/>
        <dbReference type="ChEBI" id="CHEBI:58680"/>
        <dbReference type="EC" id="3.1.3.3"/>
    </reaction>
</comment>
<dbReference type="EMBL" id="JACHJO010000001">
    <property type="protein sequence ID" value="MBB6118540.1"/>
    <property type="molecule type" value="Genomic_DNA"/>
</dbReference>
<keyword evidence="8" id="KW-0460">Magnesium</keyword>
<dbReference type="SFLD" id="SFLDF00029">
    <property type="entry name" value="phosphoserine_phosphatase"/>
    <property type="match status" value="1"/>
</dbReference>
<dbReference type="GO" id="GO:0005737">
    <property type="term" value="C:cytoplasm"/>
    <property type="evidence" value="ECO:0007669"/>
    <property type="project" value="TreeGrafter"/>
</dbReference>
<dbReference type="GO" id="GO:0000287">
    <property type="term" value="F:magnesium ion binding"/>
    <property type="evidence" value="ECO:0007669"/>
    <property type="project" value="TreeGrafter"/>
</dbReference>
<dbReference type="GO" id="GO:0036424">
    <property type="term" value="F:L-phosphoserine phosphatase activity"/>
    <property type="evidence" value="ECO:0007669"/>
    <property type="project" value="InterPro"/>
</dbReference>
<dbReference type="AlphaFoldDB" id="A0A841IK78"/>
<dbReference type="InterPro" id="IPR036412">
    <property type="entry name" value="HAD-like_sf"/>
</dbReference>
<dbReference type="SFLD" id="SFLDG01136">
    <property type="entry name" value="C1.6:_Phosphoserine_Phosphatas"/>
    <property type="match status" value="1"/>
</dbReference>
<evidence type="ECO:0000256" key="10">
    <source>
        <dbReference type="ARBA" id="ARBA00031693"/>
    </source>
</evidence>
<dbReference type="PANTHER" id="PTHR43344">
    <property type="entry name" value="PHOSPHOSERINE PHOSPHATASE"/>
    <property type="match status" value="1"/>
</dbReference>
<evidence type="ECO:0000256" key="5">
    <source>
        <dbReference type="ARBA" id="ARBA00022605"/>
    </source>
</evidence>
<dbReference type="GO" id="GO:0006564">
    <property type="term" value="P:L-serine biosynthetic process"/>
    <property type="evidence" value="ECO:0007669"/>
    <property type="project" value="UniProtKB-KW"/>
</dbReference>
<reference evidence="15 16" key="1">
    <citation type="submission" date="2020-08" db="EMBL/GenBank/DDBJ databases">
        <title>Genomic Encyclopedia of Type Strains, Phase III (KMG-III): the genomes of soil and plant-associated and newly described type strains.</title>
        <authorList>
            <person name="Whitman W."/>
        </authorList>
    </citation>
    <scope>NUCLEOTIDE SEQUENCE [LARGE SCALE GENOMIC DNA]</scope>
    <source>
        <strain evidence="15 16">CECT 8712</strain>
    </source>
</reference>
<dbReference type="InterPro" id="IPR050582">
    <property type="entry name" value="HAD-like_SerB"/>
</dbReference>
<evidence type="ECO:0000256" key="3">
    <source>
        <dbReference type="ARBA" id="ARBA00009184"/>
    </source>
</evidence>
<dbReference type="Pfam" id="PF12710">
    <property type="entry name" value="HAD"/>
    <property type="match status" value="1"/>
</dbReference>
<protein>
    <recommendedName>
        <fullName evidence="4">phosphoserine phosphatase</fullName>
        <ecNumber evidence="4">3.1.3.3</ecNumber>
    </recommendedName>
    <alternativeName>
        <fullName evidence="10">O-phosphoserine phosphohydrolase</fullName>
    </alternativeName>
</protein>
<dbReference type="NCBIfam" id="TIGR01488">
    <property type="entry name" value="HAD-SF-IB"/>
    <property type="match status" value="1"/>
</dbReference>
<dbReference type="NCBIfam" id="TIGR00338">
    <property type="entry name" value="serB"/>
    <property type="match status" value="1"/>
</dbReference>
<dbReference type="Gene3D" id="3.40.50.1000">
    <property type="entry name" value="HAD superfamily/HAD-like"/>
    <property type="match status" value="1"/>
</dbReference>
<evidence type="ECO:0000259" key="14">
    <source>
        <dbReference type="PROSITE" id="PS51671"/>
    </source>
</evidence>
<keyword evidence="9" id="KW-0718">Serine biosynthesis</keyword>
<evidence type="ECO:0000256" key="11">
    <source>
        <dbReference type="ARBA" id="ARBA00048138"/>
    </source>
</evidence>
<comment type="catalytic activity">
    <reaction evidence="11">
        <text>O-phospho-L-serine + H2O = L-serine + phosphate</text>
        <dbReference type="Rhea" id="RHEA:21208"/>
        <dbReference type="ChEBI" id="CHEBI:15377"/>
        <dbReference type="ChEBI" id="CHEBI:33384"/>
        <dbReference type="ChEBI" id="CHEBI:43474"/>
        <dbReference type="ChEBI" id="CHEBI:57524"/>
        <dbReference type="EC" id="3.1.3.3"/>
    </reaction>
</comment>
<keyword evidence="5" id="KW-0028">Amino-acid biosynthesis</keyword>
<dbReference type="SUPFAM" id="SSF56784">
    <property type="entry name" value="HAD-like"/>
    <property type="match status" value="1"/>
</dbReference>
<dbReference type="CDD" id="cd04871">
    <property type="entry name" value="ACT_PSP_2"/>
    <property type="match status" value="1"/>
</dbReference>
<dbReference type="SFLD" id="SFLDG01137">
    <property type="entry name" value="C1.6.1:_Phosphoserine_Phosphat"/>
    <property type="match status" value="1"/>
</dbReference>
<evidence type="ECO:0000256" key="6">
    <source>
        <dbReference type="ARBA" id="ARBA00022723"/>
    </source>
</evidence>
<dbReference type="PROSITE" id="PS51671">
    <property type="entry name" value="ACT"/>
    <property type="match status" value="2"/>
</dbReference>
<organism evidence="15 16">
    <name type="scientific">Nocardiopsis algeriensis</name>
    <dbReference type="NCBI Taxonomy" id="1478215"/>
    <lineage>
        <taxon>Bacteria</taxon>
        <taxon>Bacillati</taxon>
        <taxon>Actinomycetota</taxon>
        <taxon>Actinomycetes</taxon>
        <taxon>Streptosporangiales</taxon>
        <taxon>Nocardiopsidaceae</taxon>
        <taxon>Nocardiopsis</taxon>
    </lineage>
</organism>
<dbReference type="Proteomes" id="UP000536604">
    <property type="component" value="Unassembled WGS sequence"/>
</dbReference>
<keyword evidence="7 15" id="KW-0378">Hydrolase</keyword>
<dbReference type="RefSeq" id="WP_184286574.1">
    <property type="nucleotide sequence ID" value="NZ_JACHJO010000001.1"/>
</dbReference>
<dbReference type="Pfam" id="PF21086">
    <property type="entry name" value="ACT_PSP_2"/>
    <property type="match status" value="1"/>
</dbReference>
<dbReference type="PANTHER" id="PTHR43344:SF2">
    <property type="entry name" value="PHOSPHOSERINE PHOSPHATASE"/>
    <property type="match status" value="1"/>
</dbReference>
<comment type="pathway">
    <text evidence="2">Amino-acid biosynthesis; L-serine biosynthesis; L-serine from 3-phospho-D-glycerate: step 3/3.</text>
</comment>
<dbReference type="InterPro" id="IPR004469">
    <property type="entry name" value="PSP"/>
</dbReference>
<dbReference type="SFLD" id="SFLDS00003">
    <property type="entry name" value="Haloacid_Dehalogenase"/>
    <property type="match status" value="1"/>
</dbReference>
<feature type="active site" description="Nucleophile" evidence="13">
    <location>
        <position position="198"/>
    </location>
</feature>
<evidence type="ECO:0000256" key="4">
    <source>
        <dbReference type="ARBA" id="ARBA00012640"/>
    </source>
</evidence>
<evidence type="ECO:0000256" key="8">
    <source>
        <dbReference type="ARBA" id="ARBA00022842"/>
    </source>
</evidence>
<feature type="domain" description="ACT" evidence="14">
    <location>
        <begin position="108"/>
        <end position="183"/>
    </location>
</feature>
<dbReference type="SUPFAM" id="SSF55021">
    <property type="entry name" value="ACT-like"/>
    <property type="match status" value="2"/>
</dbReference>
<proteinExistence type="inferred from homology"/>
<evidence type="ECO:0000256" key="12">
    <source>
        <dbReference type="ARBA" id="ARBA00048523"/>
    </source>
</evidence>
<evidence type="ECO:0000256" key="2">
    <source>
        <dbReference type="ARBA" id="ARBA00005135"/>
    </source>
</evidence>
<dbReference type="InterPro" id="IPR002912">
    <property type="entry name" value="ACT_dom"/>
</dbReference>
<dbReference type="InterPro" id="IPR023214">
    <property type="entry name" value="HAD_sf"/>
</dbReference>
<accession>A0A841IK78</accession>
<dbReference type="FunFam" id="3.40.50.1000:FF:000041">
    <property type="entry name" value="Phosphoserine phosphatase SerB"/>
    <property type="match status" value="1"/>
</dbReference>